<dbReference type="EMBL" id="RARA01000006">
    <property type="protein sequence ID" value="ROT47840.1"/>
    <property type="molecule type" value="Genomic_DNA"/>
</dbReference>
<evidence type="ECO:0000256" key="3">
    <source>
        <dbReference type="RuleBase" id="RU000589"/>
    </source>
</evidence>
<dbReference type="Pfam" id="PF01095">
    <property type="entry name" value="Pectinesterase"/>
    <property type="match status" value="1"/>
</dbReference>
<evidence type="ECO:0000256" key="4">
    <source>
        <dbReference type="SAM" id="MobiDB-lite"/>
    </source>
</evidence>
<dbReference type="InterPro" id="IPR011050">
    <property type="entry name" value="Pectin_lyase_fold/virulence"/>
</dbReference>
<evidence type="ECO:0000313" key="7">
    <source>
        <dbReference type="Proteomes" id="UP000270927"/>
    </source>
</evidence>
<reference evidence="6 7" key="1">
    <citation type="submission" date="2018-09" db="EMBL/GenBank/DDBJ databases">
        <title>Comparative Genomics of Wolbachia-Cardinium Dual Endosymbiosis in a Plant-Parasitic Nematode.</title>
        <authorList>
            <person name="Brown A.M.V."/>
            <person name="Wasala S.K."/>
            <person name="Howe D.K."/>
            <person name="Peetz A.B."/>
            <person name="Zasada I.A."/>
            <person name="Denver D.R."/>
        </authorList>
    </citation>
    <scope>NUCLEOTIDE SEQUENCE [LARGE SCALE GENOMIC DNA]</scope>
    <source>
        <strain evidence="6 7">Pp_1</strain>
    </source>
</reference>
<dbReference type="Gene3D" id="2.160.20.10">
    <property type="entry name" value="Single-stranded right-handed beta-helix, Pectin lyase-like"/>
    <property type="match status" value="1"/>
</dbReference>
<evidence type="ECO:0000259" key="5">
    <source>
        <dbReference type="Pfam" id="PF01095"/>
    </source>
</evidence>
<evidence type="ECO:0000313" key="6">
    <source>
        <dbReference type="EMBL" id="ROT47840.1"/>
    </source>
</evidence>
<organism evidence="6 7">
    <name type="scientific">Candidatus Cardinium hertigii</name>
    <dbReference type="NCBI Taxonomy" id="247481"/>
    <lineage>
        <taxon>Bacteria</taxon>
        <taxon>Pseudomonadati</taxon>
        <taxon>Bacteroidota</taxon>
        <taxon>Cytophagia</taxon>
        <taxon>Cytophagales</taxon>
        <taxon>Amoebophilaceae</taxon>
        <taxon>Candidatus Cardinium</taxon>
    </lineage>
</organism>
<dbReference type="InterPro" id="IPR000070">
    <property type="entry name" value="Pectinesterase_cat"/>
</dbReference>
<sequence>MLPLPQAYDIVVAADGSGNFTTIQAAVNSTNSVNATIYIKKGIYQEKLVIPTEKSGSEQRLKIPTQKRARRCAAESRGNWAK</sequence>
<comment type="caution">
    <text evidence="6">The sequence shown here is derived from an EMBL/GenBank/DDBJ whole genome shotgun (WGS) entry which is preliminary data.</text>
</comment>
<dbReference type="EC" id="3.1.1.11" evidence="3"/>
<comment type="pathway">
    <text evidence="3">Glycan metabolism; pectin degradation; 2-dehydro-3-deoxy-D-gluconate from pectin: step 1/5.</text>
</comment>
<dbReference type="SUPFAM" id="SSF51126">
    <property type="entry name" value="Pectin lyase-like"/>
    <property type="match status" value="1"/>
</dbReference>
<feature type="domain" description="Pectinesterase catalytic" evidence="5">
    <location>
        <begin position="9"/>
        <end position="54"/>
    </location>
</feature>
<dbReference type="OrthoDB" id="9777975at2"/>
<dbReference type="InterPro" id="IPR012334">
    <property type="entry name" value="Pectin_lyas_fold"/>
</dbReference>
<dbReference type="InterPro" id="IPR018040">
    <property type="entry name" value="Pectinesterase_Tyr_AS"/>
</dbReference>
<proteinExistence type="predicted"/>
<feature type="region of interest" description="Disordered" evidence="4">
    <location>
        <begin position="55"/>
        <end position="82"/>
    </location>
</feature>
<dbReference type="UniPathway" id="UPA00545">
    <property type="reaction ID" value="UER00823"/>
</dbReference>
<keyword evidence="1 3" id="KW-0378">Hydrolase</keyword>
<protein>
    <recommendedName>
        <fullName evidence="3">Pectinesterase</fullName>
        <ecNumber evidence="3">3.1.1.11</ecNumber>
    </recommendedName>
</protein>
<keyword evidence="7" id="KW-1185">Reference proteome</keyword>
<dbReference type="AlphaFoldDB" id="A0A3N2QDH7"/>
<gene>
    <name evidence="6" type="ORF">EDM02_00095</name>
</gene>
<dbReference type="GO" id="GO:0042545">
    <property type="term" value="P:cell wall modification"/>
    <property type="evidence" value="ECO:0007669"/>
    <property type="project" value="UniProtKB-UniRule"/>
</dbReference>
<evidence type="ECO:0000256" key="1">
    <source>
        <dbReference type="ARBA" id="ARBA00022801"/>
    </source>
</evidence>
<evidence type="ECO:0000256" key="2">
    <source>
        <dbReference type="ARBA" id="ARBA00023085"/>
    </source>
</evidence>
<name>A0A3N2QDH7_9BACT</name>
<comment type="catalytic activity">
    <reaction evidence="3">
        <text>[(1-&gt;4)-alpha-D-galacturonosyl methyl ester](n) + n H2O = [(1-&gt;4)-alpha-D-galacturonosyl](n) + n methanol + n H(+)</text>
        <dbReference type="Rhea" id="RHEA:22380"/>
        <dbReference type="Rhea" id="RHEA-COMP:14570"/>
        <dbReference type="Rhea" id="RHEA-COMP:14573"/>
        <dbReference type="ChEBI" id="CHEBI:15377"/>
        <dbReference type="ChEBI" id="CHEBI:15378"/>
        <dbReference type="ChEBI" id="CHEBI:17790"/>
        <dbReference type="ChEBI" id="CHEBI:140522"/>
        <dbReference type="ChEBI" id="CHEBI:140523"/>
        <dbReference type="EC" id="3.1.1.11"/>
    </reaction>
</comment>
<dbReference type="Proteomes" id="UP000270927">
    <property type="component" value="Unassembled WGS sequence"/>
</dbReference>
<dbReference type="GO" id="GO:0045490">
    <property type="term" value="P:pectin catabolic process"/>
    <property type="evidence" value="ECO:0007669"/>
    <property type="project" value="UniProtKB-UniRule"/>
</dbReference>
<accession>A0A3N2QDH7</accession>
<dbReference type="GO" id="GO:0030599">
    <property type="term" value="F:pectinesterase activity"/>
    <property type="evidence" value="ECO:0007669"/>
    <property type="project" value="UniProtKB-UniRule"/>
</dbReference>
<keyword evidence="2 3" id="KW-0063">Aspartyl esterase</keyword>
<dbReference type="PROSITE" id="PS00800">
    <property type="entry name" value="PECTINESTERASE_1"/>
    <property type="match status" value="1"/>
</dbReference>